<dbReference type="Proteomes" id="UP001596152">
    <property type="component" value="Unassembled WGS sequence"/>
</dbReference>
<feature type="chain" id="PRO_5046713794" description="DUF4148 domain-containing protein" evidence="2">
    <location>
        <begin position="21"/>
        <end position="122"/>
    </location>
</feature>
<accession>A0ABW0FWI2</accession>
<protein>
    <recommendedName>
        <fullName evidence="5">DUF4148 domain-containing protein</fullName>
    </recommendedName>
</protein>
<evidence type="ECO:0008006" key="5">
    <source>
        <dbReference type="Google" id="ProtNLM"/>
    </source>
</evidence>
<comment type="caution">
    <text evidence="3">The sequence shown here is derived from an EMBL/GenBank/DDBJ whole genome shotgun (WGS) entry which is preliminary data.</text>
</comment>
<evidence type="ECO:0000313" key="3">
    <source>
        <dbReference type="EMBL" id="MFC5346010.1"/>
    </source>
</evidence>
<organism evidence="3 4">
    <name type="scientific">Brevundimonas staleyi</name>
    <dbReference type="NCBI Taxonomy" id="74326"/>
    <lineage>
        <taxon>Bacteria</taxon>
        <taxon>Pseudomonadati</taxon>
        <taxon>Pseudomonadota</taxon>
        <taxon>Alphaproteobacteria</taxon>
        <taxon>Caulobacterales</taxon>
        <taxon>Caulobacteraceae</taxon>
        <taxon>Brevundimonas</taxon>
    </lineage>
</organism>
<keyword evidence="2" id="KW-0732">Signal</keyword>
<name>A0ABW0FWI2_9CAUL</name>
<gene>
    <name evidence="3" type="ORF">ACFPIE_19005</name>
</gene>
<feature type="compositionally biased region" description="Basic and acidic residues" evidence="1">
    <location>
        <begin position="91"/>
        <end position="105"/>
    </location>
</feature>
<evidence type="ECO:0000256" key="2">
    <source>
        <dbReference type="SAM" id="SignalP"/>
    </source>
</evidence>
<sequence>MRTALLAFILTTAAATGASAQVYQPGQPYIGDPMADRLRDRVEMQRLQSEQQAQFARQQQLNARLTERDIQAQRQPEPYIPLANVPPSPDAQRRAREAATARREATVSGVTQIDDWLGRQPR</sequence>
<dbReference type="EMBL" id="JBHSLF010000055">
    <property type="protein sequence ID" value="MFC5346010.1"/>
    <property type="molecule type" value="Genomic_DNA"/>
</dbReference>
<feature type="region of interest" description="Disordered" evidence="1">
    <location>
        <begin position="73"/>
        <end position="122"/>
    </location>
</feature>
<feature type="signal peptide" evidence="2">
    <location>
        <begin position="1"/>
        <end position="20"/>
    </location>
</feature>
<proteinExistence type="predicted"/>
<keyword evidence="4" id="KW-1185">Reference proteome</keyword>
<dbReference type="RefSeq" id="WP_374038418.1">
    <property type="nucleotide sequence ID" value="NZ_CP169082.1"/>
</dbReference>
<evidence type="ECO:0000256" key="1">
    <source>
        <dbReference type="SAM" id="MobiDB-lite"/>
    </source>
</evidence>
<reference evidence="4" key="1">
    <citation type="journal article" date="2019" name="Int. J. Syst. Evol. Microbiol.">
        <title>The Global Catalogue of Microorganisms (GCM) 10K type strain sequencing project: providing services to taxonomists for standard genome sequencing and annotation.</title>
        <authorList>
            <consortium name="The Broad Institute Genomics Platform"/>
            <consortium name="The Broad Institute Genome Sequencing Center for Infectious Disease"/>
            <person name="Wu L."/>
            <person name="Ma J."/>
        </authorList>
    </citation>
    <scope>NUCLEOTIDE SEQUENCE [LARGE SCALE GENOMIC DNA]</scope>
    <source>
        <strain evidence="4">JCM 12125</strain>
    </source>
</reference>
<evidence type="ECO:0000313" key="4">
    <source>
        <dbReference type="Proteomes" id="UP001596152"/>
    </source>
</evidence>